<keyword evidence="1" id="KW-0732">Signal</keyword>
<proteinExistence type="predicted"/>
<dbReference type="Proteomes" id="UP000053660">
    <property type="component" value="Unassembled WGS sequence"/>
</dbReference>
<dbReference type="EMBL" id="KN549949">
    <property type="protein sequence ID" value="KHJ95497.1"/>
    <property type="molecule type" value="Genomic_DNA"/>
</dbReference>
<sequence length="107" mass="12083">MLTKHILLALCLIQGSRGFVVKKQKPKDVVQVGQQRNKADDDYYTLPSRHHPDAHGRLASWIQLNARSYLPIRHPQTTLDVHVSAGLYQIVDLAREFFDVAGVQPGQ</sequence>
<organism evidence="2 3">
    <name type="scientific">Oesophagostomum dentatum</name>
    <name type="common">Nodular worm</name>
    <dbReference type="NCBI Taxonomy" id="61180"/>
    <lineage>
        <taxon>Eukaryota</taxon>
        <taxon>Metazoa</taxon>
        <taxon>Ecdysozoa</taxon>
        <taxon>Nematoda</taxon>
        <taxon>Chromadorea</taxon>
        <taxon>Rhabditida</taxon>
        <taxon>Rhabditina</taxon>
        <taxon>Rhabditomorpha</taxon>
        <taxon>Strongyloidea</taxon>
        <taxon>Strongylidae</taxon>
        <taxon>Oesophagostomum</taxon>
    </lineage>
</organism>
<accession>A0A0B1TI45</accession>
<feature type="signal peptide" evidence="1">
    <location>
        <begin position="1"/>
        <end position="18"/>
    </location>
</feature>
<feature type="chain" id="PRO_5002082218" evidence="1">
    <location>
        <begin position="19"/>
        <end position="107"/>
    </location>
</feature>
<protein>
    <submittedName>
        <fullName evidence="2">Uncharacterized protein</fullName>
    </submittedName>
</protein>
<gene>
    <name evidence="2" type="ORF">OESDEN_04558</name>
</gene>
<evidence type="ECO:0000256" key="1">
    <source>
        <dbReference type="SAM" id="SignalP"/>
    </source>
</evidence>
<dbReference type="AlphaFoldDB" id="A0A0B1TI45"/>
<evidence type="ECO:0000313" key="2">
    <source>
        <dbReference type="EMBL" id="KHJ95497.1"/>
    </source>
</evidence>
<name>A0A0B1TI45_OESDE</name>
<keyword evidence="3" id="KW-1185">Reference proteome</keyword>
<evidence type="ECO:0000313" key="3">
    <source>
        <dbReference type="Proteomes" id="UP000053660"/>
    </source>
</evidence>
<dbReference type="OrthoDB" id="5975154at2759"/>
<reference evidence="2 3" key="1">
    <citation type="submission" date="2014-03" db="EMBL/GenBank/DDBJ databases">
        <title>Draft genome of the hookworm Oesophagostomum dentatum.</title>
        <authorList>
            <person name="Mitreva M."/>
        </authorList>
    </citation>
    <scope>NUCLEOTIDE SEQUENCE [LARGE SCALE GENOMIC DNA]</scope>
    <source>
        <strain evidence="2 3">OD-Hann</strain>
    </source>
</reference>